<organism evidence="1 2">
    <name type="scientific">Petralouisia muris</name>
    <dbReference type="NCBI Taxonomy" id="3032872"/>
    <lineage>
        <taxon>Bacteria</taxon>
        <taxon>Bacillati</taxon>
        <taxon>Bacillota</taxon>
        <taxon>Clostridia</taxon>
        <taxon>Lachnospirales</taxon>
        <taxon>Lachnospiraceae</taxon>
        <taxon>Petralouisia</taxon>
    </lineage>
</organism>
<dbReference type="EMBL" id="SRYA01000014">
    <property type="protein sequence ID" value="TGY96605.1"/>
    <property type="molecule type" value="Genomic_DNA"/>
</dbReference>
<proteinExistence type="predicted"/>
<name>A0AC61RX86_9FIRM</name>
<reference evidence="1" key="1">
    <citation type="submission" date="2019-04" db="EMBL/GenBank/DDBJ databases">
        <title>Microbes associate with the intestines of laboratory mice.</title>
        <authorList>
            <person name="Navarre W."/>
            <person name="Wong E."/>
            <person name="Huang K."/>
            <person name="Tropini C."/>
            <person name="Ng K."/>
            <person name="Yu B."/>
        </authorList>
    </citation>
    <scope>NUCLEOTIDE SEQUENCE</scope>
    <source>
        <strain evidence="1">NM01_1-7b</strain>
    </source>
</reference>
<keyword evidence="2" id="KW-1185">Reference proteome</keyword>
<accession>A0AC61RX86</accession>
<sequence>MKITPYRIKKGIKYFKHYGAKAFFNRLRDKLEPDQVPYGPWFEKYRASEEELARQRRQSRKLPCRPLISVVVPCYRTPEKYLVEMMDSVRNQSYENWQLCLMDATPSCEVEEIVQKFCESHQEKRIYYQRLKENLGISENTNAGLKAARGEWIGFLDHDDLLAPEAFYEITALINREPEVEVIYSDEDQVEETRQGLKHKKPHFKPDFSPDLLCSNNYITHFLCVKNTVLKKTGGFRKEFDGAQDYDFILRCTELAKKTGHVPRVLYHWRVHSNSTADNPLSKTYAYEAGQRALQEHLARTGRKGEVMQLPHFGFYRVKYAVEGTPLVSILIPNKDQAAVLRRCIDSIQKSSYQNYEIIIIENNSTEPEIFAYYQELLGEQPFSQDSCREGKLPGGQRVRIVVWDSGFNYSAINNFGASYADGSYLILLNNDIEIITESWIEELLGNCQRPGVGITGARLYYPDNTIQHAGIVVGIDGIAANMFPGLPRGREGYYHKAAIQLNYSAVTAACLMVSREVFEELHGLEEELTVAFNDLDFCLRAGKAGYLVVYDPFAEAYHYESKTRGAEDTEEKLRRFGDEIEFIRIRWIDLLKQGDPYYNPNFSLKKCNYALKP</sequence>
<dbReference type="Proteomes" id="UP000304953">
    <property type="component" value="Unassembled WGS sequence"/>
</dbReference>
<comment type="caution">
    <text evidence="1">The sequence shown here is derived from an EMBL/GenBank/DDBJ whole genome shotgun (WGS) entry which is preliminary data.</text>
</comment>
<gene>
    <name evidence="1" type="ORF">E5329_08550</name>
</gene>
<protein>
    <submittedName>
        <fullName evidence="1">Glycosyltransferase</fullName>
    </submittedName>
</protein>
<evidence type="ECO:0000313" key="2">
    <source>
        <dbReference type="Proteomes" id="UP000304953"/>
    </source>
</evidence>
<evidence type="ECO:0000313" key="1">
    <source>
        <dbReference type="EMBL" id="TGY96605.1"/>
    </source>
</evidence>